<dbReference type="AlphaFoldDB" id="A0A8C7SGT7"/>
<keyword evidence="6" id="KW-0030">Aminoacyl-tRNA synthetase</keyword>
<dbReference type="PANTHER" id="PTHR45794">
    <property type="entry name" value="LEUCYL-TRNA SYNTHETASE"/>
    <property type="match status" value="1"/>
</dbReference>
<dbReference type="SUPFAM" id="SSF50677">
    <property type="entry name" value="ValRS/IleRS/LeuRS editing domain"/>
    <property type="match status" value="1"/>
</dbReference>
<evidence type="ECO:0000256" key="1">
    <source>
        <dbReference type="ARBA" id="ARBA00005594"/>
    </source>
</evidence>
<reference evidence="7" key="3">
    <citation type="submission" date="2025-09" db="UniProtKB">
        <authorList>
            <consortium name="Ensembl"/>
        </authorList>
    </citation>
    <scope>IDENTIFICATION</scope>
</reference>
<dbReference type="Gene3D" id="3.40.50.620">
    <property type="entry name" value="HUPs"/>
    <property type="match status" value="1"/>
</dbReference>
<accession>A0A8C7SGT7</accession>
<dbReference type="InterPro" id="IPR004493">
    <property type="entry name" value="Leu-tRNA-synth_Ia_arc/euk"/>
</dbReference>
<evidence type="ECO:0000256" key="2">
    <source>
        <dbReference type="ARBA" id="ARBA00022598"/>
    </source>
</evidence>
<dbReference type="GeneTree" id="ENSGT00390000012163"/>
<comment type="similarity">
    <text evidence="1">Belongs to the class-I aminoacyl-tRNA synthetase family.</text>
</comment>
<dbReference type="Ensembl" id="ENSOMYT00000073891.2">
    <property type="protein sequence ID" value="ENSOMYP00000067827.2"/>
    <property type="gene ID" value="ENSOMYG00000031427.2"/>
</dbReference>
<reference evidence="7" key="1">
    <citation type="submission" date="2020-07" db="EMBL/GenBank/DDBJ databases">
        <title>A long reads based de novo assembly of the rainbow trout Arlee double haploid line genome.</title>
        <authorList>
            <person name="Gao G."/>
            <person name="Palti Y."/>
        </authorList>
    </citation>
    <scope>NUCLEOTIDE SEQUENCE [LARGE SCALE GENOMIC DNA]</scope>
</reference>
<reference evidence="7" key="2">
    <citation type="submission" date="2025-08" db="UniProtKB">
        <authorList>
            <consortium name="Ensembl"/>
        </authorList>
    </citation>
    <scope>IDENTIFICATION</scope>
</reference>
<keyword evidence="2" id="KW-0436">Ligase</keyword>
<evidence type="ECO:0000313" key="7">
    <source>
        <dbReference type="Ensembl" id="ENSOMYP00000067827.2"/>
    </source>
</evidence>
<dbReference type="GO" id="GO:0005524">
    <property type="term" value="F:ATP binding"/>
    <property type="evidence" value="ECO:0007669"/>
    <property type="project" value="UniProtKB-KW"/>
</dbReference>
<proteinExistence type="inferred from homology"/>
<dbReference type="GO" id="GO:0006429">
    <property type="term" value="P:leucyl-tRNA aminoacylation"/>
    <property type="evidence" value="ECO:0007669"/>
    <property type="project" value="InterPro"/>
</dbReference>
<keyword evidence="3" id="KW-0547">Nucleotide-binding</keyword>
<dbReference type="GO" id="GO:0004823">
    <property type="term" value="F:leucine-tRNA ligase activity"/>
    <property type="evidence" value="ECO:0007669"/>
    <property type="project" value="InterPro"/>
</dbReference>
<evidence type="ECO:0000256" key="3">
    <source>
        <dbReference type="ARBA" id="ARBA00022741"/>
    </source>
</evidence>
<dbReference type="InterPro" id="IPR014729">
    <property type="entry name" value="Rossmann-like_a/b/a_fold"/>
</dbReference>
<evidence type="ECO:0000256" key="6">
    <source>
        <dbReference type="ARBA" id="ARBA00023146"/>
    </source>
</evidence>
<dbReference type="InterPro" id="IPR009008">
    <property type="entry name" value="Val/Leu/Ile-tRNA-synth_edit"/>
</dbReference>
<evidence type="ECO:0000256" key="5">
    <source>
        <dbReference type="ARBA" id="ARBA00022917"/>
    </source>
</evidence>
<dbReference type="PANTHER" id="PTHR45794:SF1">
    <property type="entry name" value="LEUCINE--TRNA LIGASE, CYTOPLASMIC"/>
    <property type="match status" value="1"/>
</dbReference>
<sequence length="268" mass="31452">QKWEKERRLDCDSPTTICESTFKNKYFVTHPYLNGRLHLSHTFWKQCLFPFGLHCTGSLLCTSYMISCYLRSEIWRFPDEEEENPKFADELIFKDKSKGIESKAVAKAVESNDKEMVSFANMEHCLENFSPQAVKDQKDGRRTFITTVVKPFYHSFVRWQFILCMDHDRQTGEVKCFYHYIISMSCVTTALHVLKNQSIFLVVATLRPESMFGQTNCWVHPDINYLAFETASEDMFINTRRSTRNMFYQGFTKKNGKVTGIMGEKMYI</sequence>
<protein>
    <submittedName>
        <fullName evidence="7">Uncharacterized protein</fullName>
    </submittedName>
</protein>
<name>A0A8C7SGT7_ONCMY</name>
<keyword evidence="4" id="KW-0067">ATP-binding</keyword>
<keyword evidence="8" id="KW-1185">Reference proteome</keyword>
<evidence type="ECO:0000256" key="4">
    <source>
        <dbReference type="ARBA" id="ARBA00022840"/>
    </source>
</evidence>
<dbReference type="GO" id="GO:0002161">
    <property type="term" value="F:aminoacyl-tRNA deacylase activity"/>
    <property type="evidence" value="ECO:0007669"/>
    <property type="project" value="InterPro"/>
</dbReference>
<dbReference type="Proteomes" id="UP000694395">
    <property type="component" value="Chromosome 10"/>
</dbReference>
<dbReference type="Gene3D" id="3.90.740.10">
    <property type="entry name" value="Valyl/Leucyl/Isoleucyl-tRNA synthetase, editing domain"/>
    <property type="match status" value="1"/>
</dbReference>
<organism evidence="7 8">
    <name type="scientific">Oncorhynchus mykiss</name>
    <name type="common">Rainbow trout</name>
    <name type="synonym">Salmo gairdneri</name>
    <dbReference type="NCBI Taxonomy" id="8022"/>
    <lineage>
        <taxon>Eukaryota</taxon>
        <taxon>Metazoa</taxon>
        <taxon>Chordata</taxon>
        <taxon>Craniata</taxon>
        <taxon>Vertebrata</taxon>
        <taxon>Euteleostomi</taxon>
        <taxon>Actinopterygii</taxon>
        <taxon>Neopterygii</taxon>
        <taxon>Teleostei</taxon>
        <taxon>Protacanthopterygii</taxon>
        <taxon>Salmoniformes</taxon>
        <taxon>Salmonidae</taxon>
        <taxon>Salmoninae</taxon>
        <taxon>Oncorhynchus</taxon>
    </lineage>
</organism>
<evidence type="ECO:0000313" key="8">
    <source>
        <dbReference type="Proteomes" id="UP000694395"/>
    </source>
</evidence>
<keyword evidence="5" id="KW-0648">Protein biosynthesis</keyword>